<evidence type="ECO:0000313" key="7">
    <source>
        <dbReference type="EMBL" id="CAJ0576921.1"/>
    </source>
</evidence>
<dbReference type="Gene3D" id="2.30.38.10">
    <property type="entry name" value="Luciferase, Domain 3"/>
    <property type="match status" value="1"/>
</dbReference>
<feature type="compositionally biased region" description="Basic residues" evidence="4">
    <location>
        <begin position="44"/>
        <end position="54"/>
    </location>
</feature>
<dbReference type="Pfam" id="PF13193">
    <property type="entry name" value="AMP-binding_C"/>
    <property type="match status" value="1"/>
</dbReference>
<dbReference type="Gene3D" id="3.30.300.30">
    <property type="match status" value="1"/>
</dbReference>
<organism evidence="7 8">
    <name type="scientific">Mesorhabditis spiculigera</name>
    <dbReference type="NCBI Taxonomy" id="96644"/>
    <lineage>
        <taxon>Eukaryota</taxon>
        <taxon>Metazoa</taxon>
        <taxon>Ecdysozoa</taxon>
        <taxon>Nematoda</taxon>
        <taxon>Chromadorea</taxon>
        <taxon>Rhabditida</taxon>
        <taxon>Rhabditina</taxon>
        <taxon>Rhabditomorpha</taxon>
        <taxon>Rhabditoidea</taxon>
        <taxon>Rhabditidae</taxon>
        <taxon>Mesorhabditinae</taxon>
        <taxon>Mesorhabditis</taxon>
    </lineage>
</organism>
<accession>A0AA36CZ67</accession>
<evidence type="ECO:0000313" key="8">
    <source>
        <dbReference type="Proteomes" id="UP001177023"/>
    </source>
</evidence>
<dbReference type="PROSITE" id="PS00455">
    <property type="entry name" value="AMP_BINDING"/>
    <property type="match status" value="1"/>
</dbReference>
<evidence type="ECO:0000259" key="5">
    <source>
        <dbReference type="Pfam" id="PF00501"/>
    </source>
</evidence>
<protein>
    <submittedName>
        <fullName evidence="7">Uncharacterized protein</fullName>
    </submittedName>
</protein>
<proteinExistence type="inferred from homology"/>
<dbReference type="Gene3D" id="3.40.50.980">
    <property type="match status" value="2"/>
</dbReference>
<dbReference type="InterPro" id="IPR000873">
    <property type="entry name" value="AMP-dep_synth/lig_dom"/>
</dbReference>
<feature type="domain" description="AMP-dependent synthetase/ligase" evidence="5">
    <location>
        <begin position="229"/>
        <end position="558"/>
    </location>
</feature>
<dbReference type="GO" id="GO:0005777">
    <property type="term" value="C:peroxisome"/>
    <property type="evidence" value="ECO:0007669"/>
    <property type="project" value="UniProtKB-SubCell"/>
</dbReference>
<evidence type="ECO:0000256" key="1">
    <source>
        <dbReference type="ARBA" id="ARBA00004275"/>
    </source>
</evidence>
<dbReference type="PANTHER" id="PTHR24096">
    <property type="entry name" value="LONG-CHAIN-FATTY-ACID--COA LIGASE"/>
    <property type="match status" value="1"/>
</dbReference>
<dbReference type="PANTHER" id="PTHR24096:SF257">
    <property type="entry name" value="ACYL-COA SYNTHETASE 7"/>
    <property type="match status" value="1"/>
</dbReference>
<dbReference type="AlphaFoldDB" id="A0AA36CZ67"/>
<feature type="domain" description="AMP-binding enzyme C-terminal" evidence="6">
    <location>
        <begin position="610"/>
        <end position="685"/>
    </location>
</feature>
<comment type="similarity">
    <text evidence="2">Belongs to the ATP-dependent AMP-binding enzyme family.</text>
</comment>
<evidence type="ECO:0000259" key="6">
    <source>
        <dbReference type="Pfam" id="PF13193"/>
    </source>
</evidence>
<name>A0AA36CZ67_9BILA</name>
<dbReference type="SUPFAM" id="SSF56801">
    <property type="entry name" value="Acetyl-CoA synthetase-like"/>
    <property type="match status" value="1"/>
</dbReference>
<gene>
    <name evidence="7" type="ORF">MSPICULIGERA_LOCUS15202</name>
</gene>
<evidence type="ECO:0000256" key="4">
    <source>
        <dbReference type="SAM" id="MobiDB-lite"/>
    </source>
</evidence>
<evidence type="ECO:0000256" key="2">
    <source>
        <dbReference type="ARBA" id="ARBA00006432"/>
    </source>
</evidence>
<sequence>MDLLKMAINYIEFLQERLVDSIKPAEEEIAPAAAPVEDAEVPHAKYKHGKKRGKQTRDNPPRRKSKKPVEPPSAVPNVPTPSVAEDAPFQMLPPLWQPYPFPFPIPTMSDVFYPSGLPMPQTPQKLCAAFAKLRDLLPAPTADGHKFRFIKLEVLKMATEYIDYLGKLRLEIAAMVITSEFTTDAPTQPLHISLLDKYEYFAKERPDLIVFRNSENHDDCLTYAQLRDNVCSIILPNCWQFPIAMIGAWTAGMTASGASVQFTHYELKHQFDDSEASVIITEDTYLDKVLKAAEGSKRIRKIIALRTKPDPLPKGVMDFEEMLKCKPDFDYKAVKFDLKEDLITLPYSSGTTGAPKGVMITHFNLASCLEMFLFNEKRKWAELGMPFDIVIGRNSLAILPQYHAMGMFTMVALTFMGIQQIMFRKFHLESMLMHIEKFDTTVLILVPAIINQMAFSPLLDKYDMSCLMTINSGSAPLSKNVIERLKERLPDINIRQSYGMTEMSLGCHFSVLNQPDNATGKLTANMSMKVVNQETGKECGPMEMGELRVKGPVIMKGYKNRPEDTKKTLDADGWLITGDLVYYDKEGFLYVCERAKELIKVKGAQVAPAELEDVILGHSGVVDCAVVGVQHEINGEAPRAFVVRKSDGVSEEDIHRFVNERVARYKQLTGGIIFVETIPRTPTGKILRRRLKEMYPAENSEIRAKL</sequence>
<dbReference type="InterPro" id="IPR045851">
    <property type="entry name" value="AMP-bd_C_sf"/>
</dbReference>
<dbReference type="Proteomes" id="UP001177023">
    <property type="component" value="Unassembled WGS sequence"/>
</dbReference>
<feature type="non-terminal residue" evidence="7">
    <location>
        <position position="1"/>
    </location>
</feature>
<dbReference type="GO" id="GO:0016405">
    <property type="term" value="F:CoA-ligase activity"/>
    <property type="evidence" value="ECO:0007669"/>
    <property type="project" value="TreeGrafter"/>
</dbReference>
<dbReference type="InterPro" id="IPR020845">
    <property type="entry name" value="AMP-binding_CS"/>
</dbReference>
<keyword evidence="3" id="KW-0576">Peroxisome</keyword>
<comment type="subcellular location">
    <subcellularLocation>
        <location evidence="1">Peroxisome</location>
    </subcellularLocation>
</comment>
<comment type="caution">
    <text evidence="7">The sequence shown here is derived from an EMBL/GenBank/DDBJ whole genome shotgun (WGS) entry which is preliminary data.</text>
</comment>
<keyword evidence="8" id="KW-1185">Reference proteome</keyword>
<evidence type="ECO:0000256" key="3">
    <source>
        <dbReference type="ARBA" id="ARBA00023140"/>
    </source>
</evidence>
<feature type="region of interest" description="Disordered" evidence="4">
    <location>
        <begin position="31"/>
        <end position="82"/>
    </location>
</feature>
<reference evidence="7" key="1">
    <citation type="submission" date="2023-06" db="EMBL/GenBank/DDBJ databases">
        <authorList>
            <person name="Delattre M."/>
        </authorList>
    </citation>
    <scope>NUCLEOTIDE SEQUENCE</scope>
    <source>
        <strain evidence="7">AF72</strain>
    </source>
</reference>
<dbReference type="FunFam" id="3.30.300.30:FF:000007">
    <property type="entry name" value="4-coumarate--CoA ligase 2"/>
    <property type="match status" value="1"/>
</dbReference>
<dbReference type="Pfam" id="PF00501">
    <property type="entry name" value="AMP-binding"/>
    <property type="match status" value="1"/>
</dbReference>
<dbReference type="EMBL" id="CATQJA010002647">
    <property type="protein sequence ID" value="CAJ0576921.1"/>
    <property type="molecule type" value="Genomic_DNA"/>
</dbReference>
<dbReference type="CDD" id="cd05911">
    <property type="entry name" value="Firefly_Luc_like"/>
    <property type="match status" value="1"/>
</dbReference>
<dbReference type="InterPro" id="IPR025110">
    <property type="entry name" value="AMP-bd_C"/>
</dbReference>